<dbReference type="AlphaFoldDB" id="A0A9W6YPN4"/>
<comment type="caution">
    <text evidence="2">The sequence shown here is derived from an EMBL/GenBank/DDBJ whole genome shotgun (WGS) entry which is preliminary data.</text>
</comment>
<keyword evidence="3" id="KW-1185">Reference proteome</keyword>
<feature type="region of interest" description="Disordered" evidence="1">
    <location>
        <begin position="1"/>
        <end position="33"/>
    </location>
</feature>
<evidence type="ECO:0000313" key="2">
    <source>
        <dbReference type="EMBL" id="GMG17515.1"/>
    </source>
</evidence>
<sequence length="128" mass="13149">MELTAESPGSEEDSAVTGVGDLVEADPAPARGALDGVGKVEVWPPGWPELGGELGPAVSAADGTDGGAIVGETGGQCQLEASRSSRQPRQETQKSVISRSNRGKQQGTRRTIGARAQHDAAPSFSKLR</sequence>
<protein>
    <submittedName>
        <fullName evidence="2">Unnamed protein product</fullName>
    </submittedName>
</protein>
<evidence type="ECO:0000313" key="3">
    <source>
        <dbReference type="Proteomes" id="UP001165121"/>
    </source>
</evidence>
<name>A0A9W6YPN4_9STRA</name>
<reference evidence="2" key="1">
    <citation type="submission" date="2023-04" db="EMBL/GenBank/DDBJ databases">
        <title>Phytophthora fragariaefolia NBRC 109709.</title>
        <authorList>
            <person name="Ichikawa N."/>
            <person name="Sato H."/>
            <person name="Tonouchi N."/>
        </authorList>
    </citation>
    <scope>NUCLEOTIDE SEQUENCE</scope>
    <source>
        <strain evidence="2">NBRC 109709</strain>
    </source>
</reference>
<gene>
    <name evidence="2" type="ORF">Pfra01_003019200</name>
</gene>
<accession>A0A9W6YPN4</accession>
<dbReference type="EMBL" id="BSXT01019022">
    <property type="protein sequence ID" value="GMG17515.1"/>
    <property type="molecule type" value="Genomic_DNA"/>
</dbReference>
<organism evidence="2 3">
    <name type="scientific">Phytophthora fragariaefolia</name>
    <dbReference type="NCBI Taxonomy" id="1490495"/>
    <lineage>
        <taxon>Eukaryota</taxon>
        <taxon>Sar</taxon>
        <taxon>Stramenopiles</taxon>
        <taxon>Oomycota</taxon>
        <taxon>Peronosporomycetes</taxon>
        <taxon>Peronosporales</taxon>
        <taxon>Peronosporaceae</taxon>
        <taxon>Phytophthora</taxon>
    </lineage>
</organism>
<feature type="compositionally biased region" description="Gly residues" evidence="1">
    <location>
        <begin position="64"/>
        <end position="74"/>
    </location>
</feature>
<feature type="compositionally biased region" description="Polar residues" evidence="1">
    <location>
        <begin position="75"/>
        <end position="87"/>
    </location>
</feature>
<feature type="region of interest" description="Disordered" evidence="1">
    <location>
        <begin position="48"/>
        <end position="128"/>
    </location>
</feature>
<feature type="compositionally biased region" description="Polar residues" evidence="1">
    <location>
        <begin position="93"/>
        <end position="109"/>
    </location>
</feature>
<proteinExistence type="predicted"/>
<evidence type="ECO:0000256" key="1">
    <source>
        <dbReference type="SAM" id="MobiDB-lite"/>
    </source>
</evidence>
<dbReference type="Proteomes" id="UP001165121">
    <property type="component" value="Unassembled WGS sequence"/>
</dbReference>